<keyword evidence="1" id="KW-0812">Transmembrane</keyword>
<accession>A0A7W6NLS9</accession>
<dbReference type="Gene3D" id="1.10.101.10">
    <property type="entry name" value="PGBD-like superfamily/PGBD"/>
    <property type="match status" value="2"/>
</dbReference>
<sequence length="373" mass="38382">MAPRKPRAPEKKAPRPVLLRLLSTTALWLGLGARGLGRQAMRHPGPALATTLFLGVFGTIAANALWYQPHRLTSPFFATRDFSRFDALPGLRKATPPTDVTTFRIERQDTVVVEGEGPVSASGEAVTPGADADETASIIRSSAALPAGPEASATGPDQPENVALAVAVQQALIRRGLYNGTPDGVIGPRTTAAILFFQQTEGLRETGAVTEELLKQLSDGAPPAETTAAINNPATAPAAEPAEGEDPVAAAIRSAPVPAPRPGKAGAAGHAAGQVVKASAESDDLAGIIRSADGAGAAARPGKGAGALPADPEIVRQIQAGLARMSYPNVDPDGVAGPGTRQAIRQFQKYYRLPVTGEPSPEVLAKLKEIGAV</sequence>
<dbReference type="GO" id="GO:0016787">
    <property type="term" value="F:hydrolase activity"/>
    <property type="evidence" value="ECO:0007669"/>
    <property type="project" value="UniProtKB-KW"/>
</dbReference>
<evidence type="ECO:0000313" key="3">
    <source>
        <dbReference type="EMBL" id="MBB4065755.1"/>
    </source>
</evidence>
<dbReference type="InterPro" id="IPR036366">
    <property type="entry name" value="PGBDSf"/>
</dbReference>
<dbReference type="Proteomes" id="UP000528286">
    <property type="component" value="Unassembled WGS sequence"/>
</dbReference>
<comment type="caution">
    <text evidence="3">The sequence shown here is derived from an EMBL/GenBank/DDBJ whole genome shotgun (WGS) entry which is preliminary data.</text>
</comment>
<reference evidence="3 4" key="1">
    <citation type="submission" date="2020-08" db="EMBL/GenBank/DDBJ databases">
        <title>Genomic Encyclopedia of Type Strains, Phase IV (KMG-IV): sequencing the most valuable type-strain genomes for metagenomic binning, comparative biology and taxonomic classification.</title>
        <authorList>
            <person name="Goeker M."/>
        </authorList>
    </citation>
    <scope>NUCLEOTIDE SEQUENCE [LARGE SCALE GENOMIC DNA]</scope>
    <source>
        <strain evidence="3 4">DSM 29853</strain>
    </source>
</reference>
<protein>
    <submittedName>
        <fullName evidence="3">Peptidoglycan hydrolase-like protein with peptidoglycan-binding domain</fullName>
    </submittedName>
</protein>
<dbReference type="EMBL" id="JACIEZ010000005">
    <property type="protein sequence ID" value="MBB4065755.1"/>
    <property type="molecule type" value="Genomic_DNA"/>
</dbReference>
<dbReference type="SUPFAM" id="SSF47090">
    <property type="entry name" value="PGBD-like"/>
    <property type="match status" value="2"/>
</dbReference>
<dbReference type="AlphaFoldDB" id="A0A7W6NLS9"/>
<evidence type="ECO:0000256" key="1">
    <source>
        <dbReference type="SAM" id="Phobius"/>
    </source>
</evidence>
<dbReference type="Pfam" id="PF01471">
    <property type="entry name" value="PG_binding_1"/>
    <property type="match status" value="2"/>
</dbReference>
<feature type="domain" description="Peptidoglycan binding-like" evidence="2">
    <location>
        <begin position="313"/>
        <end position="367"/>
    </location>
</feature>
<gene>
    <name evidence="3" type="ORF">GGR23_002962</name>
</gene>
<keyword evidence="3" id="KW-0378">Hydrolase</keyword>
<feature type="transmembrane region" description="Helical" evidence="1">
    <location>
        <begin position="47"/>
        <end position="67"/>
    </location>
</feature>
<evidence type="ECO:0000259" key="2">
    <source>
        <dbReference type="Pfam" id="PF01471"/>
    </source>
</evidence>
<dbReference type="InterPro" id="IPR002477">
    <property type="entry name" value="Peptidoglycan-bd-like"/>
</dbReference>
<keyword evidence="1" id="KW-1133">Transmembrane helix</keyword>
<keyword evidence="1" id="KW-0472">Membrane</keyword>
<dbReference type="RefSeq" id="WP_183367033.1">
    <property type="nucleotide sequence ID" value="NZ_JACIEZ010000005.1"/>
</dbReference>
<evidence type="ECO:0000313" key="4">
    <source>
        <dbReference type="Proteomes" id="UP000528286"/>
    </source>
</evidence>
<feature type="domain" description="Peptidoglycan binding-like" evidence="2">
    <location>
        <begin position="167"/>
        <end position="217"/>
    </location>
</feature>
<organism evidence="3 4">
    <name type="scientific">Gellertiella hungarica</name>
    <dbReference type="NCBI Taxonomy" id="1572859"/>
    <lineage>
        <taxon>Bacteria</taxon>
        <taxon>Pseudomonadati</taxon>
        <taxon>Pseudomonadota</taxon>
        <taxon>Alphaproteobacteria</taxon>
        <taxon>Hyphomicrobiales</taxon>
        <taxon>Rhizobiaceae</taxon>
        <taxon>Gellertiella</taxon>
    </lineage>
</organism>
<dbReference type="InterPro" id="IPR036365">
    <property type="entry name" value="PGBD-like_sf"/>
</dbReference>
<keyword evidence="4" id="KW-1185">Reference proteome</keyword>
<name>A0A7W6NLS9_9HYPH</name>
<proteinExistence type="predicted"/>